<name>A0A0E9XQW1_ANGAN</name>
<proteinExistence type="predicted"/>
<sequence length="30" mass="3639">MKDDTVYLFLFLLVFLFLCFKNQNFTSTVM</sequence>
<dbReference type="EMBL" id="GBXM01003430">
    <property type="protein sequence ID" value="JAI05148.1"/>
    <property type="molecule type" value="Transcribed_RNA"/>
</dbReference>
<organism evidence="1">
    <name type="scientific">Anguilla anguilla</name>
    <name type="common">European freshwater eel</name>
    <name type="synonym">Muraena anguilla</name>
    <dbReference type="NCBI Taxonomy" id="7936"/>
    <lineage>
        <taxon>Eukaryota</taxon>
        <taxon>Metazoa</taxon>
        <taxon>Chordata</taxon>
        <taxon>Craniata</taxon>
        <taxon>Vertebrata</taxon>
        <taxon>Euteleostomi</taxon>
        <taxon>Actinopterygii</taxon>
        <taxon>Neopterygii</taxon>
        <taxon>Teleostei</taxon>
        <taxon>Anguilliformes</taxon>
        <taxon>Anguillidae</taxon>
        <taxon>Anguilla</taxon>
    </lineage>
</organism>
<reference evidence="1" key="1">
    <citation type="submission" date="2014-11" db="EMBL/GenBank/DDBJ databases">
        <authorList>
            <person name="Amaro Gonzalez C."/>
        </authorList>
    </citation>
    <scope>NUCLEOTIDE SEQUENCE</scope>
</reference>
<accession>A0A0E9XQW1</accession>
<dbReference type="AlphaFoldDB" id="A0A0E9XQW1"/>
<evidence type="ECO:0000313" key="1">
    <source>
        <dbReference type="EMBL" id="JAI05148.1"/>
    </source>
</evidence>
<reference evidence="1" key="2">
    <citation type="journal article" date="2015" name="Fish Shellfish Immunol.">
        <title>Early steps in the European eel (Anguilla anguilla)-Vibrio vulnificus interaction in the gills: Role of the RtxA13 toxin.</title>
        <authorList>
            <person name="Callol A."/>
            <person name="Pajuelo D."/>
            <person name="Ebbesson L."/>
            <person name="Teles M."/>
            <person name="MacKenzie S."/>
            <person name="Amaro C."/>
        </authorList>
    </citation>
    <scope>NUCLEOTIDE SEQUENCE</scope>
</reference>
<protein>
    <submittedName>
        <fullName evidence="1">Uncharacterized protein</fullName>
    </submittedName>
</protein>